<protein>
    <submittedName>
        <fullName evidence="1">Uncharacterized protein</fullName>
    </submittedName>
</protein>
<name>A0A0B6YP71_9EUPU</name>
<evidence type="ECO:0000313" key="1">
    <source>
        <dbReference type="EMBL" id="CEK57285.1"/>
    </source>
</evidence>
<proteinExistence type="predicted"/>
<gene>
    <name evidence="1" type="primary">ORF29768</name>
</gene>
<dbReference type="AlphaFoldDB" id="A0A0B6YP71"/>
<dbReference type="EMBL" id="HACG01010420">
    <property type="protein sequence ID" value="CEK57285.1"/>
    <property type="molecule type" value="Transcribed_RNA"/>
</dbReference>
<sequence length="56" mass="6420">CLYTHLTQYLGDKMGPPSPNMRKKFTNKRPTGANNTSRFLHHIDKLLMCTNGTKKI</sequence>
<organism evidence="1">
    <name type="scientific">Arion vulgaris</name>
    <dbReference type="NCBI Taxonomy" id="1028688"/>
    <lineage>
        <taxon>Eukaryota</taxon>
        <taxon>Metazoa</taxon>
        <taxon>Spiralia</taxon>
        <taxon>Lophotrochozoa</taxon>
        <taxon>Mollusca</taxon>
        <taxon>Gastropoda</taxon>
        <taxon>Heterobranchia</taxon>
        <taxon>Euthyneura</taxon>
        <taxon>Panpulmonata</taxon>
        <taxon>Eupulmonata</taxon>
        <taxon>Stylommatophora</taxon>
        <taxon>Helicina</taxon>
        <taxon>Arionoidea</taxon>
        <taxon>Arionidae</taxon>
        <taxon>Arion</taxon>
    </lineage>
</organism>
<accession>A0A0B6YP71</accession>
<reference evidence="1" key="1">
    <citation type="submission" date="2014-12" db="EMBL/GenBank/DDBJ databases">
        <title>Insight into the proteome of Arion vulgaris.</title>
        <authorList>
            <person name="Aradska J."/>
            <person name="Bulat T."/>
            <person name="Smidak R."/>
            <person name="Sarate P."/>
            <person name="Gangsoo J."/>
            <person name="Sialana F."/>
            <person name="Bilban M."/>
            <person name="Lubec G."/>
        </authorList>
    </citation>
    <scope>NUCLEOTIDE SEQUENCE</scope>
    <source>
        <tissue evidence="1">Skin</tissue>
    </source>
</reference>
<feature type="non-terminal residue" evidence="1">
    <location>
        <position position="1"/>
    </location>
</feature>